<evidence type="ECO:0000313" key="1">
    <source>
        <dbReference type="EMBL" id="MEJ2865327.1"/>
    </source>
</evidence>
<comment type="caution">
    <text evidence="1">The sequence shown here is derived from an EMBL/GenBank/DDBJ whole genome shotgun (WGS) entry which is preliminary data.</text>
</comment>
<evidence type="ECO:0000313" key="2">
    <source>
        <dbReference type="Proteomes" id="UP001369736"/>
    </source>
</evidence>
<gene>
    <name evidence="1" type="ORF">WCD58_29490</name>
</gene>
<name>A0ABU8MFC9_9PSEU</name>
<dbReference type="EMBL" id="JBBEGM010000017">
    <property type="protein sequence ID" value="MEJ2865327.1"/>
    <property type="molecule type" value="Genomic_DNA"/>
</dbReference>
<sequence length="57" mass="5927">MQARAACAATLLRWLHAVVVRRVPWDPDVAAGRRPQPVAVAAGVCVGAPPEKVISAA</sequence>
<organism evidence="1 2">
    <name type="scientific">Actinomycetospora flava</name>
    <dbReference type="NCBI Taxonomy" id="3129232"/>
    <lineage>
        <taxon>Bacteria</taxon>
        <taxon>Bacillati</taxon>
        <taxon>Actinomycetota</taxon>
        <taxon>Actinomycetes</taxon>
        <taxon>Pseudonocardiales</taxon>
        <taxon>Pseudonocardiaceae</taxon>
        <taxon>Actinomycetospora</taxon>
    </lineage>
</organism>
<reference evidence="1 2" key="1">
    <citation type="submission" date="2024-03" db="EMBL/GenBank/DDBJ databases">
        <title>Actinomycetospora sp. OC33-EN07, a novel actinomycete isolated from wild orchid (Aerides multiflora).</title>
        <authorList>
            <person name="Suriyachadkun C."/>
        </authorList>
    </citation>
    <scope>NUCLEOTIDE SEQUENCE [LARGE SCALE GENOMIC DNA]</scope>
    <source>
        <strain evidence="1 2">OC33-EN07</strain>
    </source>
</reference>
<dbReference type="Proteomes" id="UP001369736">
    <property type="component" value="Unassembled WGS sequence"/>
</dbReference>
<protein>
    <submittedName>
        <fullName evidence="1">Uncharacterized protein</fullName>
    </submittedName>
</protein>
<proteinExistence type="predicted"/>
<keyword evidence="2" id="KW-1185">Reference proteome</keyword>
<dbReference type="RefSeq" id="WP_337706702.1">
    <property type="nucleotide sequence ID" value="NZ_JBBEGM010000017.1"/>
</dbReference>
<accession>A0ABU8MFC9</accession>